<evidence type="ECO:0000313" key="2">
    <source>
        <dbReference type="EMBL" id="CAL2108388.1"/>
    </source>
</evidence>
<keyword evidence="2" id="KW-0378">Hydrolase</keyword>
<dbReference type="PROSITE" id="PS51257">
    <property type="entry name" value="PROKAR_LIPOPROTEIN"/>
    <property type="match status" value="1"/>
</dbReference>
<dbReference type="PANTHER" id="PTHR11647:SF1">
    <property type="entry name" value="COLLAPSIN RESPONSE MEDIATOR PROTEIN"/>
    <property type="match status" value="1"/>
</dbReference>
<protein>
    <submittedName>
        <fullName evidence="2">N-acyl-D-amino-acid deacylase</fullName>
        <ecNumber evidence="2">3.5.1.81</ecNumber>
    </submittedName>
</protein>
<feature type="domain" description="Amidohydrolase 3" evidence="1">
    <location>
        <begin position="70"/>
        <end position="276"/>
    </location>
</feature>
<evidence type="ECO:0000259" key="1">
    <source>
        <dbReference type="Pfam" id="PF07969"/>
    </source>
</evidence>
<dbReference type="Pfam" id="PF07969">
    <property type="entry name" value="Amidohydro_3"/>
    <property type="match status" value="1"/>
</dbReference>
<dbReference type="EMBL" id="CAXJRC010000044">
    <property type="protein sequence ID" value="CAL2108388.1"/>
    <property type="molecule type" value="Genomic_DNA"/>
</dbReference>
<dbReference type="InterPro" id="IPR011059">
    <property type="entry name" value="Metal-dep_hydrolase_composite"/>
</dbReference>
<organism evidence="2 3">
    <name type="scientific">Tenacibaculum vairaonense</name>
    <dbReference type="NCBI Taxonomy" id="3137860"/>
    <lineage>
        <taxon>Bacteria</taxon>
        <taxon>Pseudomonadati</taxon>
        <taxon>Bacteroidota</taxon>
        <taxon>Flavobacteriia</taxon>
        <taxon>Flavobacteriales</taxon>
        <taxon>Flavobacteriaceae</taxon>
        <taxon>Tenacibaculum</taxon>
    </lineage>
</organism>
<name>A0ABM9PRH6_9FLAO</name>
<dbReference type="RefSeq" id="WP_348739982.1">
    <property type="nucleotide sequence ID" value="NZ_CAXJRC010000044.1"/>
</dbReference>
<dbReference type="PANTHER" id="PTHR11647">
    <property type="entry name" value="HYDRANTOINASE/DIHYDROPYRIMIDINASE FAMILY MEMBER"/>
    <property type="match status" value="1"/>
</dbReference>
<dbReference type="SUPFAM" id="SSF51556">
    <property type="entry name" value="Metallo-dependent hydrolases"/>
    <property type="match status" value="1"/>
</dbReference>
<dbReference type="SUPFAM" id="SSF51338">
    <property type="entry name" value="Composite domain of metallo-dependent hydrolases"/>
    <property type="match status" value="1"/>
</dbReference>
<gene>
    <name evidence="2" type="ORF">T190115A13A_70161</name>
</gene>
<sequence length="517" mass="57011">MNCKTYISTLIIIMFFSSCSKKKIEADILIKNGTVYNGIDTSPNQNDIAIKNDRIIFLGNPKDANINAKKTIDAKGLIVCPGFIDPHTHADRDLTVAKNSHNKPFLFQGITTVVVGNDGDSFYPTSKYIDLYATQGIGTNVVPLVGHGTIRNQVMGKSDRKATAKEITKMQQLVAEEMKAGAFGISTGLFYSPGSYSNTDEVIALAKTVAKHNGIYDTHLRDESSYTVGLIPAIEEAIEIGRKAQLPIHISHIKCLGVDVWHQSKEIVKAIENAQKEGIEVTANQYPYDASATGLKSAVAPRWAESGGKDSLMIRYNNPVLQPKILADTKKNITRRGGPDKLLIVKSEAPKFVGKNLLEISNLLNQTPEEAVFSILKTGYVRVASFNMNPQDIHYFMQQNWVVTGSDGNTGHPRKYGSFPRKYNKYVLQDKIIDLPTFINNSTAKTAAIFKIKNRGSLQTGNFADIIIFNPKTFKDHANFTDAFQLSEGLKYSIINGKLAIDEGQFTNLLRGSVLTK</sequence>
<dbReference type="Proteomes" id="UP001497602">
    <property type="component" value="Unassembled WGS sequence"/>
</dbReference>
<dbReference type="InterPro" id="IPR050378">
    <property type="entry name" value="Metallo-dep_Hydrolases_sf"/>
</dbReference>
<dbReference type="InterPro" id="IPR013108">
    <property type="entry name" value="Amidohydro_3"/>
</dbReference>
<dbReference type="EC" id="3.5.1.81" evidence="2"/>
<reference evidence="2 3" key="1">
    <citation type="submission" date="2024-05" db="EMBL/GenBank/DDBJ databases">
        <authorList>
            <person name="Duchaud E."/>
        </authorList>
    </citation>
    <scope>NUCLEOTIDE SEQUENCE [LARGE SCALE GENOMIC DNA]</scope>
    <source>
        <strain evidence="2">Ena-SAMPLE-TAB-13-05-2024-13:56:06:370-140305</strain>
    </source>
</reference>
<keyword evidence="3" id="KW-1185">Reference proteome</keyword>
<evidence type="ECO:0000313" key="3">
    <source>
        <dbReference type="Proteomes" id="UP001497602"/>
    </source>
</evidence>
<comment type="caution">
    <text evidence="2">The sequence shown here is derived from an EMBL/GenBank/DDBJ whole genome shotgun (WGS) entry which is preliminary data.</text>
</comment>
<dbReference type="Gene3D" id="3.20.20.140">
    <property type="entry name" value="Metal-dependent hydrolases"/>
    <property type="match status" value="2"/>
</dbReference>
<dbReference type="GO" id="GO:0047420">
    <property type="term" value="F:N-acyl-D-amino-acid deacylase activity"/>
    <property type="evidence" value="ECO:0007669"/>
    <property type="project" value="UniProtKB-EC"/>
</dbReference>
<dbReference type="InterPro" id="IPR032466">
    <property type="entry name" value="Metal_Hydrolase"/>
</dbReference>
<proteinExistence type="predicted"/>
<accession>A0ABM9PRH6</accession>